<dbReference type="RefSeq" id="WP_160801332.1">
    <property type="nucleotide sequence ID" value="NZ_WUUL01000005.1"/>
</dbReference>
<dbReference type="GO" id="GO:0030170">
    <property type="term" value="F:pyridoxal phosphate binding"/>
    <property type="evidence" value="ECO:0007669"/>
    <property type="project" value="InterPro"/>
</dbReference>
<gene>
    <name evidence="8" type="ORF">GSM42_09660</name>
</gene>
<comment type="cofactor">
    <cofactor evidence="1 6">
        <name>pyridoxal 5'-phosphate</name>
        <dbReference type="ChEBI" id="CHEBI:597326"/>
    </cofactor>
</comment>
<dbReference type="InterPro" id="IPR015422">
    <property type="entry name" value="PyrdxlP-dep_Trfase_small"/>
</dbReference>
<dbReference type="InterPro" id="IPR015424">
    <property type="entry name" value="PyrdxlP-dep_Trfase"/>
</dbReference>
<dbReference type="InterPro" id="IPR004839">
    <property type="entry name" value="Aminotransferase_I/II_large"/>
</dbReference>
<evidence type="ECO:0000313" key="9">
    <source>
        <dbReference type="Proteomes" id="UP000430692"/>
    </source>
</evidence>
<dbReference type="PANTHER" id="PTHR46383">
    <property type="entry name" value="ASPARTATE AMINOTRANSFERASE"/>
    <property type="match status" value="1"/>
</dbReference>
<evidence type="ECO:0000256" key="5">
    <source>
        <dbReference type="ARBA" id="ARBA00022898"/>
    </source>
</evidence>
<evidence type="ECO:0000256" key="4">
    <source>
        <dbReference type="ARBA" id="ARBA00022679"/>
    </source>
</evidence>
<dbReference type="PANTHER" id="PTHR46383:SF3">
    <property type="entry name" value="ASPARTATE AMINOTRANSFERASE-RELATED"/>
    <property type="match status" value="1"/>
</dbReference>
<organism evidence="8 9">
    <name type="scientific">Shimazuella alba</name>
    <dbReference type="NCBI Taxonomy" id="2690964"/>
    <lineage>
        <taxon>Bacteria</taxon>
        <taxon>Bacillati</taxon>
        <taxon>Bacillota</taxon>
        <taxon>Bacilli</taxon>
        <taxon>Bacillales</taxon>
        <taxon>Thermoactinomycetaceae</taxon>
        <taxon>Shimazuella</taxon>
    </lineage>
</organism>
<accession>A0A6I4VQT7</accession>
<dbReference type="PROSITE" id="PS00105">
    <property type="entry name" value="AA_TRANSFER_CLASS_1"/>
    <property type="match status" value="1"/>
</dbReference>
<evidence type="ECO:0000256" key="1">
    <source>
        <dbReference type="ARBA" id="ARBA00001933"/>
    </source>
</evidence>
<comment type="caution">
    <text evidence="8">The sequence shown here is derived from an EMBL/GenBank/DDBJ whole genome shotgun (WGS) entry which is preliminary data.</text>
</comment>
<evidence type="ECO:0000256" key="6">
    <source>
        <dbReference type="RuleBase" id="RU000481"/>
    </source>
</evidence>
<evidence type="ECO:0000256" key="2">
    <source>
        <dbReference type="ARBA" id="ARBA00007441"/>
    </source>
</evidence>
<sequence>MDLESKLSPIVRDMAPSGIRRFFDLVTQIPDAISLGVGEPDFVTPYHIRKAVTESLEHGPTSYTSNQGLPELLTAISAYLEKQFHLKYRAETELITTFGGSEAIDLALRALICPGDEVLVVEPSYVSYEPCVVLAGGIPVPVATHASEGFKLRVEDLERRVTPKTKALIICFPNNPTGAIMTAEDYAPIVEFVKKHELIVISDEIYAELTYGGKKHVSIASFDGMKDHTILINGFSKSFAMTGWRIGYIAAPEVLWKGMLKIHQYTALCAPRMSQIAALEALQNGIQECNNMMQQYDRRRRFVVHSLTEMGLICMNPEGAFYAFPSIASTGLDAETFAEQLLLEEGVAVVPGGVFGPSGTEHIRCSYATSLERLGEAMKRMTRFVDRKREKNADDLLRLG</sequence>
<dbReference type="AlphaFoldDB" id="A0A6I4VQT7"/>
<reference evidence="8 9" key="1">
    <citation type="submission" date="2019-12" db="EMBL/GenBank/DDBJ databases">
        <title>Whole-genome analyses of novel actinobacteria.</title>
        <authorList>
            <person name="Sahin N."/>
            <person name="Saygin H."/>
        </authorList>
    </citation>
    <scope>NUCLEOTIDE SEQUENCE [LARGE SCALE GENOMIC DNA]</scope>
    <source>
        <strain evidence="8 9">KC615</strain>
    </source>
</reference>
<dbReference type="EC" id="2.6.1.-" evidence="6"/>
<keyword evidence="3 6" id="KW-0032">Aminotransferase</keyword>
<dbReference type="EMBL" id="WUUL01000005">
    <property type="protein sequence ID" value="MXQ53979.1"/>
    <property type="molecule type" value="Genomic_DNA"/>
</dbReference>
<dbReference type="CDD" id="cd00609">
    <property type="entry name" value="AAT_like"/>
    <property type="match status" value="1"/>
</dbReference>
<dbReference type="Gene3D" id="3.40.640.10">
    <property type="entry name" value="Type I PLP-dependent aspartate aminotransferase-like (Major domain)"/>
    <property type="match status" value="1"/>
</dbReference>
<evidence type="ECO:0000259" key="7">
    <source>
        <dbReference type="Pfam" id="PF00155"/>
    </source>
</evidence>
<dbReference type="InterPro" id="IPR015421">
    <property type="entry name" value="PyrdxlP-dep_Trfase_major"/>
</dbReference>
<keyword evidence="4 6" id="KW-0808">Transferase</keyword>
<dbReference type="SUPFAM" id="SSF53383">
    <property type="entry name" value="PLP-dependent transferases"/>
    <property type="match status" value="1"/>
</dbReference>
<keyword evidence="9" id="KW-1185">Reference proteome</keyword>
<dbReference type="Proteomes" id="UP000430692">
    <property type="component" value="Unassembled WGS sequence"/>
</dbReference>
<dbReference type="FunFam" id="3.40.640.10:FF:000033">
    <property type="entry name" value="Aspartate aminotransferase"/>
    <property type="match status" value="1"/>
</dbReference>
<name>A0A6I4VQT7_9BACL</name>
<dbReference type="InterPro" id="IPR004838">
    <property type="entry name" value="NHTrfase_class1_PyrdxlP-BS"/>
</dbReference>
<evidence type="ECO:0000313" key="8">
    <source>
        <dbReference type="EMBL" id="MXQ53979.1"/>
    </source>
</evidence>
<protein>
    <recommendedName>
        <fullName evidence="6">Aminotransferase</fullName>
        <ecNumber evidence="6">2.6.1.-</ecNumber>
    </recommendedName>
</protein>
<keyword evidence="5" id="KW-0663">Pyridoxal phosphate</keyword>
<comment type="similarity">
    <text evidence="2 6">Belongs to the class-I pyridoxal-phosphate-dependent aminotransferase family.</text>
</comment>
<dbReference type="GO" id="GO:0006520">
    <property type="term" value="P:amino acid metabolic process"/>
    <property type="evidence" value="ECO:0007669"/>
    <property type="project" value="InterPro"/>
</dbReference>
<dbReference type="InterPro" id="IPR050596">
    <property type="entry name" value="AspAT/PAT-like"/>
</dbReference>
<evidence type="ECO:0000256" key="3">
    <source>
        <dbReference type="ARBA" id="ARBA00022576"/>
    </source>
</evidence>
<proteinExistence type="inferred from homology"/>
<dbReference type="Gene3D" id="3.90.1150.10">
    <property type="entry name" value="Aspartate Aminotransferase, domain 1"/>
    <property type="match status" value="1"/>
</dbReference>
<dbReference type="GO" id="GO:0008483">
    <property type="term" value="F:transaminase activity"/>
    <property type="evidence" value="ECO:0007669"/>
    <property type="project" value="UniProtKB-KW"/>
</dbReference>
<feature type="domain" description="Aminotransferase class I/classII large" evidence="7">
    <location>
        <begin position="31"/>
        <end position="380"/>
    </location>
</feature>
<dbReference type="Pfam" id="PF00155">
    <property type="entry name" value="Aminotran_1_2"/>
    <property type="match status" value="1"/>
</dbReference>